<evidence type="ECO:0000256" key="1">
    <source>
        <dbReference type="ARBA" id="ARBA00008987"/>
    </source>
</evidence>
<gene>
    <name evidence="9" type="primary">trxA</name>
    <name evidence="9" type="ORF">LEP1GSC038_1766</name>
</gene>
<feature type="domain" description="Thioredoxin" evidence="8">
    <location>
        <begin position="249"/>
        <end position="390"/>
    </location>
</feature>
<dbReference type="InterPro" id="IPR017937">
    <property type="entry name" value="Thioredoxin_CS"/>
</dbReference>
<dbReference type="GO" id="GO:0045454">
    <property type="term" value="P:cell redox homeostasis"/>
    <property type="evidence" value="ECO:0007669"/>
    <property type="project" value="TreeGrafter"/>
</dbReference>
<sequence length="390" mass="44660">MALSKEQKQEFAEKLTDFKVYLDDLKKENNLFKSQLRKDPRLEPYYQIALSINAIKTINTCLLVNDLSVAILDIKSDTYLNAGRKEIYNAISVMEKVVGADFEGSLAENKELLTKIPEFIPVQRLNFIKAIRQVTNKTIEAFGTNSKWKWSFPEIHFKIAVLCKNVFDFRAFEKERDLENPHYYVRQEHFNLILELCNFAAQEYRAKFDLSTQDAGDLKKSISMLEVNRKILQTTGETEDLEKTKTLIESLKDKVESIEADKEKKKRKIDPRGLIYIIGKKETESKMALAEVNDSNFKSETSGGLVLIDCWAEWCGPCRMVAPVLEELSTEMNGTVKIKKLNVDDNQDTAQSLGISSIPTLLLYKDGQLVDKVIGALPKTQIKNFIERHK</sequence>
<dbReference type="PROSITE" id="PS00194">
    <property type="entry name" value="THIOREDOXIN_1"/>
    <property type="match status" value="1"/>
</dbReference>
<name>M6FD45_9LEPT</name>
<evidence type="ECO:0000313" key="9">
    <source>
        <dbReference type="EMBL" id="EMM70380.1"/>
    </source>
</evidence>
<dbReference type="InterPro" id="IPR013766">
    <property type="entry name" value="Thioredoxin_domain"/>
</dbReference>
<evidence type="ECO:0000259" key="8">
    <source>
        <dbReference type="PROSITE" id="PS51352"/>
    </source>
</evidence>
<protein>
    <recommendedName>
        <fullName evidence="6">Thioredoxin</fullName>
    </recommendedName>
</protein>
<keyword evidence="5" id="KW-0676">Redox-active center</keyword>
<evidence type="ECO:0000256" key="5">
    <source>
        <dbReference type="ARBA" id="ARBA00023284"/>
    </source>
</evidence>
<dbReference type="Pfam" id="PF00085">
    <property type="entry name" value="Thioredoxin"/>
    <property type="match status" value="1"/>
</dbReference>
<evidence type="ECO:0000313" key="10">
    <source>
        <dbReference type="Proteomes" id="UP000012101"/>
    </source>
</evidence>
<dbReference type="InterPro" id="IPR005746">
    <property type="entry name" value="Thioredoxin"/>
</dbReference>
<dbReference type="PROSITE" id="PS51352">
    <property type="entry name" value="THIOREDOXIN_2"/>
    <property type="match status" value="1"/>
</dbReference>
<dbReference type="PANTHER" id="PTHR45663:SF11">
    <property type="entry name" value="GEO12009P1"/>
    <property type="match status" value="1"/>
</dbReference>
<dbReference type="PANTHER" id="PTHR45663">
    <property type="entry name" value="GEO12009P1"/>
    <property type="match status" value="1"/>
</dbReference>
<dbReference type="CDD" id="cd02947">
    <property type="entry name" value="TRX_family"/>
    <property type="match status" value="1"/>
</dbReference>
<keyword evidence="7" id="KW-0175">Coiled coil</keyword>
<comment type="caution">
    <text evidence="9">The sequence shown here is derived from an EMBL/GenBank/DDBJ whole genome shotgun (WGS) entry which is preliminary data.</text>
</comment>
<dbReference type="FunFam" id="3.40.30.10:FF:000001">
    <property type="entry name" value="Thioredoxin"/>
    <property type="match status" value="1"/>
</dbReference>
<keyword evidence="2" id="KW-0813">Transport</keyword>
<dbReference type="InterPro" id="IPR036249">
    <property type="entry name" value="Thioredoxin-like_sf"/>
</dbReference>
<proteinExistence type="inferred from homology"/>
<dbReference type="EMBL" id="AFJM02000075">
    <property type="protein sequence ID" value="EMM70380.1"/>
    <property type="molecule type" value="Genomic_DNA"/>
</dbReference>
<evidence type="ECO:0000256" key="4">
    <source>
        <dbReference type="ARBA" id="ARBA00023157"/>
    </source>
</evidence>
<feature type="coiled-coil region" evidence="7">
    <location>
        <begin position="241"/>
        <end position="268"/>
    </location>
</feature>
<keyword evidence="3" id="KW-0249">Electron transport</keyword>
<dbReference type="Gene3D" id="3.40.30.10">
    <property type="entry name" value="Glutaredoxin"/>
    <property type="match status" value="1"/>
</dbReference>
<reference evidence="9 10" key="1">
    <citation type="submission" date="2013-01" db="EMBL/GenBank/DDBJ databases">
        <authorList>
            <person name="Harkins D.M."/>
            <person name="Durkin A.S."/>
            <person name="Brinkac L.M."/>
            <person name="Haft D.H."/>
            <person name="Selengut J.D."/>
            <person name="Sanka R."/>
            <person name="DePew J."/>
            <person name="Purushe J."/>
            <person name="Hospenthal D.R."/>
            <person name="Murray C.K."/>
            <person name="Pimentel G."/>
            <person name="Wasfy M."/>
            <person name="Vinetz J.M."/>
            <person name="Sutton G.G."/>
            <person name="Nierman W.C."/>
            <person name="Fouts D.E."/>
        </authorList>
    </citation>
    <scope>NUCLEOTIDE SEQUENCE [LARGE SCALE GENOMIC DNA]</scope>
    <source>
        <strain evidence="9 10">2006001855</strain>
    </source>
</reference>
<dbReference type="NCBIfam" id="TIGR01068">
    <property type="entry name" value="thioredoxin"/>
    <property type="match status" value="1"/>
</dbReference>
<dbReference type="AlphaFoldDB" id="M6FD45"/>
<evidence type="ECO:0000256" key="6">
    <source>
        <dbReference type="NCBIfam" id="TIGR01068"/>
    </source>
</evidence>
<organism evidence="9 10">
    <name type="scientific">Leptospira weilii str. 2006001855</name>
    <dbReference type="NCBI Taxonomy" id="996804"/>
    <lineage>
        <taxon>Bacteria</taxon>
        <taxon>Pseudomonadati</taxon>
        <taxon>Spirochaetota</taxon>
        <taxon>Spirochaetia</taxon>
        <taxon>Leptospirales</taxon>
        <taxon>Leptospiraceae</taxon>
        <taxon>Leptospira</taxon>
    </lineage>
</organism>
<comment type="similarity">
    <text evidence="1">Belongs to the thioredoxin family.</text>
</comment>
<dbReference type="Proteomes" id="UP000012101">
    <property type="component" value="Unassembled WGS sequence"/>
</dbReference>
<dbReference type="PRINTS" id="PR00421">
    <property type="entry name" value="THIOREDOXIN"/>
</dbReference>
<dbReference type="SUPFAM" id="SSF52833">
    <property type="entry name" value="Thioredoxin-like"/>
    <property type="match status" value="1"/>
</dbReference>
<evidence type="ECO:0000256" key="2">
    <source>
        <dbReference type="ARBA" id="ARBA00022448"/>
    </source>
</evidence>
<keyword evidence="4" id="KW-1015">Disulfide bond</keyword>
<dbReference type="GO" id="GO:0005829">
    <property type="term" value="C:cytosol"/>
    <property type="evidence" value="ECO:0007669"/>
    <property type="project" value="TreeGrafter"/>
</dbReference>
<dbReference type="GO" id="GO:0015035">
    <property type="term" value="F:protein-disulfide reductase activity"/>
    <property type="evidence" value="ECO:0007669"/>
    <property type="project" value="UniProtKB-UniRule"/>
</dbReference>
<evidence type="ECO:0000256" key="7">
    <source>
        <dbReference type="SAM" id="Coils"/>
    </source>
</evidence>
<accession>M6FD45</accession>
<evidence type="ECO:0000256" key="3">
    <source>
        <dbReference type="ARBA" id="ARBA00022982"/>
    </source>
</evidence>